<gene>
    <name evidence="4" type="ORF">G8E10_16800</name>
</gene>
<dbReference type="InterPro" id="IPR018637">
    <property type="entry name" value="DUF2059"/>
</dbReference>
<evidence type="ECO:0000256" key="2">
    <source>
        <dbReference type="SAM" id="SignalP"/>
    </source>
</evidence>
<name>A0AA44CC03_9HYPH</name>
<dbReference type="Proteomes" id="UP001155840">
    <property type="component" value="Unassembled WGS sequence"/>
</dbReference>
<feature type="compositionally biased region" description="Low complexity" evidence="1">
    <location>
        <begin position="165"/>
        <end position="177"/>
    </location>
</feature>
<feature type="compositionally biased region" description="Pro residues" evidence="1">
    <location>
        <begin position="178"/>
        <end position="187"/>
    </location>
</feature>
<accession>A0AA44CC03</accession>
<feature type="region of interest" description="Disordered" evidence="1">
    <location>
        <begin position="165"/>
        <end position="187"/>
    </location>
</feature>
<feature type="domain" description="DUF2059" evidence="3">
    <location>
        <begin position="93"/>
        <end position="150"/>
    </location>
</feature>
<evidence type="ECO:0000256" key="1">
    <source>
        <dbReference type="SAM" id="MobiDB-lite"/>
    </source>
</evidence>
<comment type="caution">
    <text evidence="4">The sequence shown here is derived from an EMBL/GenBank/DDBJ whole genome shotgun (WGS) entry which is preliminary data.</text>
</comment>
<sequence length="187" mass="19572">MNRFAGRVRVLTTFVLLATTAPAAFAQDVTEDHLKAARAAISAIGATDNFDNILPNLAERLKANLIQSSPNYQDLISSTIDAKALELAGRRADLEREAATIYAKTFTVEQLNAISAFYQSEAGKKLLNDGPIASREMLKAADIWAAGVSRDLNAEATKSLQATLAPPADAAAGQAPAAPAPAATPAP</sequence>
<feature type="signal peptide" evidence="2">
    <location>
        <begin position="1"/>
        <end position="26"/>
    </location>
</feature>
<dbReference type="EMBL" id="JAANCM010000009">
    <property type="protein sequence ID" value="NHT77374.1"/>
    <property type="molecule type" value="Genomic_DNA"/>
</dbReference>
<dbReference type="AlphaFoldDB" id="A0AA44CC03"/>
<evidence type="ECO:0000259" key="3">
    <source>
        <dbReference type="Pfam" id="PF09832"/>
    </source>
</evidence>
<keyword evidence="5" id="KW-1185">Reference proteome</keyword>
<protein>
    <submittedName>
        <fullName evidence="4">DUF2059 domain-containing protein</fullName>
    </submittedName>
</protein>
<dbReference type="Pfam" id="PF09832">
    <property type="entry name" value="DUF2059"/>
    <property type="match status" value="1"/>
</dbReference>
<feature type="chain" id="PRO_5041206061" evidence="2">
    <location>
        <begin position="27"/>
        <end position="187"/>
    </location>
</feature>
<keyword evidence="2" id="KW-0732">Signal</keyword>
<evidence type="ECO:0000313" key="4">
    <source>
        <dbReference type="EMBL" id="NHT77374.1"/>
    </source>
</evidence>
<organism evidence="4 5">
    <name type="scientific">Ferranicluibacter rubi</name>
    <dbReference type="NCBI Taxonomy" id="2715133"/>
    <lineage>
        <taxon>Bacteria</taxon>
        <taxon>Pseudomonadati</taxon>
        <taxon>Pseudomonadota</taxon>
        <taxon>Alphaproteobacteria</taxon>
        <taxon>Hyphomicrobiales</taxon>
        <taxon>Rhizobiaceae</taxon>
        <taxon>Ferranicluibacter</taxon>
    </lineage>
</organism>
<dbReference type="RefSeq" id="WP_167130001.1">
    <property type="nucleotide sequence ID" value="NZ_JAANCM010000009.1"/>
</dbReference>
<proteinExistence type="predicted"/>
<reference evidence="4" key="1">
    <citation type="submission" date="2020-03" db="EMBL/GenBank/DDBJ databases">
        <title>Ferranicluibacter endophyticum gen. nov., sp. nov., a new genus isolated from Rubus ulmifolius Schott. stem.</title>
        <authorList>
            <person name="Roca-Couso R."/>
            <person name="Flores-Felix J.D."/>
            <person name="Igual J.M."/>
            <person name="Rivas R."/>
        </authorList>
    </citation>
    <scope>NUCLEOTIDE SEQUENCE</scope>
    <source>
        <strain evidence="4">CRRU44</strain>
    </source>
</reference>
<evidence type="ECO:0000313" key="5">
    <source>
        <dbReference type="Proteomes" id="UP001155840"/>
    </source>
</evidence>